<dbReference type="GO" id="GO:0016020">
    <property type="term" value="C:membrane"/>
    <property type="evidence" value="ECO:0007669"/>
    <property type="project" value="UniProtKB-SubCell"/>
</dbReference>
<reference evidence="6 7" key="1">
    <citation type="submission" date="2018-01" db="EMBL/GenBank/DDBJ databases">
        <title>The whole genome sequencing and assembly of Halobacillus litoralis ERB031 strain.</title>
        <authorList>
            <person name="Lee S.-J."/>
            <person name="Park M.-K."/>
            <person name="Kim J.-Y."/>
            <person name="Lee Y.-J."/>
            <person name="Yi H."/>
            <person name="Bahn Y.-S."/>
            <person name="Kim J.F."/>
            <person name="Lee D.-W."/>
        </authorList>
    </citation>
    <scope>NUCLEOTIDE SEQUENCE [LARGE SCALE GENOMIC DNA]</scope>
    <source>
        <strain evidence="6 7">ERB 031</strain>
    </source>
</reference>
<dbReference type="AlphaFoldDB" id="A0A410MCF9"/>
<keyword evidence="4 5" id="KW-0472">Membrane</keyword>
<evidence type="ECO:0000256" key="5">
    <source>
        <dbReference type="SAM" id="Phobius"/>
    </source>
</evidence>
<feature type="transmembrane region" description="Helical" evidence="5">
    <location>
        <begin position="7"/>
        <end position="26"/>
    </location>
</feature>
<gene>
    <name evidence="6" type="ORF">HLI_09025</name>
</gene>
<dbReference type="InterPro" id="IPR006479">
    <property type="entry name" value="Holin"/>
</dbReference>
<feature type="transmembrane region" description="Helical" evidence="5">
    <location>
        <begin position="38"/>
        <end position="59"/>
    </location>
</feature>
<dbReference type="EMBL" id="CP026118">
    <property type="protein sequence ID" value="QAS52363.1"/>
    <property type="molecule type" value="Genomic_DNA"/>
</dbReference>
<keyword evidence="3 5" id="KW-1133">Transmembrane helix</keyword>
<dbReference type="RefSeq" id="WP_128524650.1">
    <property type="nucleotide sequence ID" value="NZ_CP026118.1"/>
</dbReference>
<protein>
    <submittedName>
        <fullName evidence="6">PTS mannose transporter subunit IID</fullName>
    </submittedName>
</protein>
<dbReference type="Proteomes" id="UP000287756">
    <property type="component" value="Chromosome"/>
</dbReference>
<evidence type="ECO:0000313" key="7">
    <source>
        <dbReference type="Proteomes" id="UP000287756"/>
    </source>
</evidence>
<evidence type="ECO:0000313" key="6">
    <source>
        <dbReference type="EMBL" id="QAS52363.1"/>
    </source>
</evidence>
<proteinExistence type="predicted"/>
<accession>A0A410MCF9</accession>
<evidence type="ECO:0000256" key="4">
    <source>
        <dbReference type="ARBA" id="ARBA00023136"/>
    </source>
</evidence>
<evidence type="ECO:0000256" key="2">
    <source>
        <dbReference type="ARBA" id="ARBA00022692"/>
    </source>
</evidence>
<name>A0A410MCF9_9BACI</name>
<sequence>MKEQIKDVATLVGGFLTAVMAFLATLNIRYEWLTEASISAFVTVIIAFGMLVVGVYSVWKNTYVSKKAKKQKRELQKKGLK</sequence>
<organism evidence="6 7">
    <name type="scientific">Halobacillus litoralis</name>
    <dbReference type="NCBI Taxonomy" id="45668"/>
    <lineage>
        <taxon>Bacteria</taxon>
        <taxon>Bacillati</taxon>
        <taxon>Bacillota</taxon>
        <taxon>Bacilli</taxon>
        <taxon>Bacillales</taxon>
        <taxon>Bacillaceae</taxon>
        <taxon>Halobacillus</taxon>
    </lineage>
</organism>
<keyword evidence="2 5" id="KW-0812">Transmembrane</keyword>
<comment type="subcellular location">
    <subcellularLocation>
        <location evidence="1">Membrane</location>
    </subcellularLocation>
</comment>
<dbReference type="OrthoDB" id="2940813at2"/>
<dbReference type="Pfam" id="PF04688">
    <property type="entry name" value="Holin_SPP1"/>
    <property type="match status" value="1"/>
</dbReference>
<dbReference type="KEGG" id="hli:HLI_09025"/>
<evidence type="ECO:0000256" key="3">
    <source>
        <dbReference type="ARBA" id="ARBA00022989"/>
    </source>
</evidence>
<evidence type="ECO:0000256" key="1">
    <source>
        <dbReference type="ARBA" id="ARBA00004370"/>
    </source>
</evidence>